<dbReference type="OrthoDB" id="1696280at2759"/>
<dbReference type="Proteomes" id="UP000005446">
    <property type="component" value="Unassembled WGS sequence"/>
</dbReference>
<dbReference type="AlphaFoldDB" id="H0EWP0"/>
<dbReference type="InParanoid" id="H0EWP0"/>
<dbReference type="Gene3D" id="3.90.226.10">
    <property type="entry name" value="2-enoyl-CoA Hydratase, Chain A, domain 1"/>
    <property type="match status" value="1"/>
</dbReference>
<reference evidence="2 3" key="1">
    <citation type="journal article" date="2012" name="Eukaryot. Cell">
        <title>Genome sequence of the fungus Glarea lozoyensis: the first genome sequence of a species from the Helotiaceae family.</title>
        <authorList>
            <person name="Youssar L."/>
            <person name="Gruening B.A."/>
            <person name="Erxleben A."/>
            <person name="Guenther S."/>
            <person name="Huettel W."/>
        </authorList>
    </citation>
    <scope>NUCLEOTIDE SEQUENCE [LARGE SCALE GENOMIC DNA]</scope>
    <source>
        <strain evidence="3">ATCC 74030 / MF5533</strain>
    </source>
</reference>
<name>H0EWP0_GLAL7</name>
<dbReference type="InterPro" id="IPR001753">
    <property type="entry name" value="Enoyl-CoA_hydra/iso"/>
</dbReference>
<dbReference type="HOGENOM" id="CLU_009834_3_1_1"/>
<evidence type="ECO:0000313" key="2">
    <source>
        <dbReference type="EMBL" id="EHK97070.1"/>
    </source>
</evidence>
<dbReference type="EMBL" id="AGUE01000211">
    <property type="protein sequence ID" value="EHK97070.1"/>
    <property type="molecule type" value="Genomic_DNA"/>
</dbReference>
<feature type="compositionally biased region" description="Basic and acidic residues" evidence="1">
    <location>
        <begin position="244"/>
        <end position="258"/>
    </location>
</feature>
<organism evidence="2 3">
    <name type="scientific">Glarea lozoyensis (strain ATCC 74030 / MF5533)</name>
    <dbReference type="NCBI Taxonomy" id="1104152"/>
    <lineage>
        <taxon>Eukaryota</taxon>
        <taxon>Fungi</taxon>
        <taxon>Dikarya</taxon>
        <taxon>Ascomycota</taxon>
        <taxon>Pezizomycotina</taxon>
        <taxon>Leotiomycetes</taxon>
        <taxon>Helotiales</taxon>
        <taxon>Helotiaceae</taxon>
        <taxon>Glarea</taxon>
    </lineage>
</organism>
<proteinExistence type="predicted"/>
<dbReference type="PANTHER" id="PTHR11941">
    <property type="entry name" value="ENOYL-COA HYDRATASE-RELATED"/>
    <property type="match status" value="1"/>
</dbReference>
<evidence type="ECO:0000313" key="3">
    <source>
        <dbReference type="Proteomes" id="UP000005446"/>
    </source>
</evidence>
<sequence>MTTVFTLPISTTGSITCTTPSPLVYLLTFTSPPDNRLTTSFCQTLLLALDILEFSHPPGVIVTTSSIVKFYSNGLDLEHATSTEGFFGDSLYAVFKRFLTYPMPTIALLNGHAFAGGFMLAMYHDYRVLNPSKGYLCVNELEFGVPLTAPMSSIFREKLSPQVYRKMVLEAHRWGGKEALENGIVDGLGGLEEVTKFIGEKKLTGKAKSGVYGLLKKEMYRESMGYLRDGKDEKLGGGNEEEEERRRGGEERVREWKKSNKGGAKL</sequence>
<dbReference type="SUPFAM" id="SSF52096">
    <property type="entry name" value="ClpP/crotonase"/>
    <property type="match status" value="1"/>
</dbReference>
<dbReference type="GO" id="GO:0004165">
    <property type="term" value="F:delta(3)-delta(2)-enoyl-CoA isomerase activity"/>
    <property type="evidence" value="ECO:0007669"/>
    <property type="project" value="TreeGrafter"/>
</dbReference>
<dbReference type="GO" id="GO:0006635">
    <property type="term" value="P:fatty acid beta-oxidation"/>
    <property type="evidence" value="ECO:0007669"/>
    <property type="project" value="TreeGrafter"/>
</dbReference>
<gene>
    <name evidence="2" type="ORF">M7I_7212</name>
</gene>
<dbReference type="PANTHER" id="PTHR11941:SF75">
    <property type="entry name" value="ENOYL-COA HYDRATASE_ISOMERASE FAMILY PROTEIN"/>
    <property type="match status" value="1"/>
</dbReference>
<evidence type="ECO:0000256" key="1">
    <source>
        <dbReference type="SAM" id="MobiDB-lite"/>
    </source>
</evidence>
<dbReference type="GO" id="GO:0005777">
    <property type="term" value="C:peroxisome"/>
    <property type="evidence" value="ECO:0007669"/>
    <property type="project" value="TreeGrafter"/>
</dbReference>
<dbReference type="CDD" id="cd06558">
    <property type="entry name" value="crotonase-like"/>
    <property type="match status" value="1"/>
</dbReference>
<dbReference type="Pfam" id="PF00378">
    <property type="entry name" value="ECH_1"/>
    <property type="match status" value="1"/>
</dbReference>
<accession>H0EWP0</accession>
<keyword evidence="3" id="KW-1185">Reference proteome</keyword>
<comment type="caution">
    <text evidence="2">The sequence shown here is derived from an EMBL/GenBank/DDBJ whole genome shotgun (WGS) entry which is preliminary data.</text>
</comment>
<feature type="region of interest" description="Disordered" evidence="1">
    <location>
        <begin position="228"/>
        <end position="266"/>
    </location>
</feature>
<dbReference type="InterPro" id="IPR029045">
    <property type="entry name" value="ClpP/crotonase-like_dom_sf"/>
</dbReference>
<protein>
    <submittedName>
        <fullName evidence="2">Putative Carnitinyl-CoA dehydratase</fullName>
    </submittedName>
</protein>